<dbReference type="OrthoDB" id="5372286at2"/>
<accession>A0A0B4XNV6</accession>
<dbReference type="InterPro" id="IPR032638">
    <property type="entry name" value="Porin_5"/>
</dbReference>
<keyword evidence="1" id="KW-0732">Signal</keyword>
<gene>
    <name evidence="2" type="ORF">S7S_18160</name>
</gene>
<keyword evidence="3" id="KW-1185">Reference proteome</keyword>
<sequence length="570" mass="63709">MNFRLRRLAAMIALACAVSGQAVAQQSAATDSSTTRNLINLLVQNGVLTEAQAAALLEQATRDAAQAAEPVLQEGDVRVPYIPENVREEITGEVRDQVISQAIAENWAQPNTFPDWASRIRLDADVRVRSESRFFDDYNDPYLIDFQRFNEEGPQDISQQALATGAWPPFYNTREDRINLLRLRARFGFTADISEHWRAGLRVATGSDDNPVSTNQTLGGGLEKKDLWLDRGFISWLPTQHLAFTAGRFANPFVTTDMLYASDLNFDGIAATYAAAEDSELSLFGTLGAFPLEFTSDDSPSRSEFKTKNQDKWLFGAQLGSLWKMDSDNQLRAAAGYYHFDNISGERSDPCQPWFSDREAGYGCNTDWSRPAFLQKGNTLFVLRDITLDPLNPAATPMEQYVGLASEFQLVDLNLRWQTALFNDMTLQVTGHYVHNLAYDEDDMLTRSGSTQQGSTDGRVINNLDQQGNIRSGGDAWMLDLALGTAVEIRDAGQWNVQLGYKYIEPDALPDAYNDSTFHRGGTNAKGYYLGGAYGFHKRVYGQMRWMSSEEVYGAPLRVDILQLEVNARF</sequence>
<evidence type="ECO:0008006" key="4">
    <source>
        <dbReference type="Google" id="ProtNLM"/>
    </source>
</evidence>
<protein>
    <recommendedName>
        <fullName evidence="4">Outer membrane receptor for ferric coprogen and ferric-rhodotorulic acid</fullName>
    </recommendedName>
</protein>
<dbReference type="SUPFAM" id="SSF56935">
    <property type="entry name" value="Porins"/>
    <property type="match status" value="1"/>
</dbReference>
<feature type="signal peptide" evidence="1">
    <location>
        <begin position="1"/>
        <end position="24"/>
    </location>
</feature>
<dbReference type="AlphaFoldDB" id="A0A0B4XNV6"/>
<dbReference type="EMBL" id="CP004387">
    <property type="protein sequence ID" value="AJD50044.1"/>
    <property type="molecule type" value="Genomic_DNA"/>
</dbReference>
<organism evidence="2 3">
    <name type="scientific">Isoalcanivorax pacificus W11-5</name>
    <dbReference type="NCBI Taxonomy" id="391936"/>
    <lineage>
        <taxon>Bacteria</taxon>
        <taxon>Pseudomonadati</taxon>
        <taxon>Pseudomonadota</taxon>
        <taxon>Gammaproteobacteria</taxon>
        <taxon>Oceanospirillales</taxon>
        <taxon>Alcanivoracaceae</taxon>
        <taxon>Isoalcanivorax</taxon>
    </lineage>
</organism>
<name>A0A0B4XNV6_9GAMM</name>
<dbReference type="Pfam" id="PF16930">
    <property type="entry name" value="Porin_5"/>
    <property type="match status" value="1"/>
</dbReference>
<dbReference type="HOGENOM" id="CLU_027640_0_0_6"/>
<dbReference type="STRING" id="391936.S7S_18160"/>
<evidence type="ECO:0000313" key="2">
    <source>
        <dbReference type="EMBL" id="AJD50044.1"/>
    </source>
</evidence>
<proteinExistence type="predicted"/>
<dbReference type="Proteomes" id="UP000006764">
    <property type="component" value="Chromosome"/>
</dbReference>
<evidence type="ECO:0000313" key="3">
    <source>
        <dbReference type="Proteomes" id="UP000006764"/>
    </source>
</evidence>
<feature type="chain" id="PRO_5002097345" description="Outer membrane receptor for ferric coprogen and ferric-rhodotorulic acid" evidence="1">
    <location>
        <begin position="25"/>
        <end position="570"/>
    </location>
</feature>
<dbReference type="RefSeq" id="WP_008734555.1">
    <property type="nucleotide sequence ID" value="NZ_CP004387.1"/>
</dbReference>
<dbReference type="KEGG" id="apac:S7S_18160"/>
<reference evidence="2 3" key="1">
    <citation type="journal article" date="2012" name="J. Bacteriol.">
        <title>Genome sequence of an alkane-degrading bacterium, Alcanivorax pacificus type strain W11-5, isolated from deep sea sediment.</title>
        <authorList>
            <person name="Lai Q."/>
            <person name="Shao Z."/>
        </authorList>
    </citation>
    <scope>NUCLEOTIDE SEQUENCE [LARGE SCALE GENOMIC DNA]</scope>
    <source>
        <strain evidence="2 3">W11-5</strain>
    </source>
</reference>
<evidence type="ECO:0000256" key="1">
    <source>
        <dbReference type="SAM" id="SignalP"/>
    </source>
</evidence>